<keyword evidence="2" id="KW-0732">Signal</keyword>
<keyword evidence="8" id="KW-0812">Transmembrane</keyword>
<keyword evidence="10" id="KW-1185">Reference proteome</keyword>
<dbReference type="Proteomes" id="UP000198629">
    <property type="component" value="Unassembled WGS sequence"/>
</dbReference>
<keyword evidence="3 8" id="KW-0472">Membrane</keyword>
<evidence type="ECO:0000256" key="1">
    <source>
        <dbReference type="ARBA" id="ARBA00004459"/>
    </source>
</evidence>
<proteinExistence type="predicted"/>
<protein>
    <recommendedName>
        <fullName evidence="11">Lipoprotein-attachment site-containing protein</fullName>
    </recommendedName>
</protein>
<dbReference type="AlphaFoldDB" id="A0A1G9E478"/>
<gene>
    <name evidence="9" type="ORF">SAMN05192566_2156</name>
</gene>
<evidence type="ECO:0000313" key="10">
    <source>
        <dbReference type="Proteomes" id="UP000198629"/>
    </source>
</evidence>
<organism evidence="9 10">
    <name type="scientific">Methylophilus rhizosphaerae</name>
    <dbReference type="NCBI Taxonomy" id="492660"/>
    <lineage>
        <taxon>Bacteria</taxon>
        <taxon>Pseudomonadati</taxon>
        <taxon>Pseudomonadota</taxon>
        <taxon>Betaproteobacteria</taxon>
        <taxon>Nitrosomonadales</taxon>
        <taxon>Methylophilaceae</taxon>
        <taxon>Methylophilus</taxon>
    </lineage>
</organism>
<comment type="subcellular location">
    <subcellularLocation>
        <location evidence="1">Cell outer membrane</location>
        <topology evidence="1">Lipid-anchor</topology>
    </subcellularLocation>
</comment>
<name>A0A1G9E478_9PROT</name>
<keyword evidence="5" id="KW-0998">Cell outer membrane</keyword>
<evidence type="ECO:0000256" key="5">
    <source>
        <dbReference type="ARBA" id="ARBA00023237"/>
    </source>
</evidence>
<dbReference type="EMBL" id="FNFX01000004">
    <property type="protein sequence ID" value="SDK70930.1"/>
    <property type="molecule type" value="Genomic_DNA"/>
</dbReference>
<evidence type="ECO:0000256" key="2">
    <source>
        <dbReference type="ARBA" id="ARBA00022729"/>
    </source>
</evidence>
<feature type="transmembrane region" description="Helical" evidence="8">
    <location>
        <begin position="42"/>
        <end position="62"/>
    </location>
</feature>
<evidence type="ECO:0000256" key="4">
    <source>
        <dbReference type="ARBA" id="ARBA00023139"/>
    </source>
</evidence>
<dbReference type="NCBIfam" id="NF047847">
    <property type="entry name" value="SS_mature_LptM"/>
    <property type="match status" value="1"/>
</dbReference>
<keyword evidence="4" id="KW-0564">Palmitate</keyword>
<feature type="compositionally biased region" description="Polar residues" evidence="7">
    <location>
        <begin position="8"/>
        <end position="24"/>
    </location>
</feature>
<dbReference type="InterPro" id="IPR032831">
    <property type="entry name" value="LptM_cons"/>
</dbReference>
<evidence type="ECO:0000313" key="9">
    <source>
        <dbReference type="EMBL" id="SDK70930.1"/>
    </source>
</evidence>
<sequence length="91" mass="10139">MQMDAGNVQHQPTNGDPWPTNGQATRHEVAGGLMLKCRSTDIGWWIMLSLWTRFLALGLLLAQLTACGLKGDLYIPERQYPQQPQQKTSAS</sequence>
<evidence type="ECO:0000256" key="8">
    <source>
        <dbReference type="SAM" id="Phobius"/>
    </source>
</evidence>
<reference evidence="10" key="1">
    <citation type="submission" date="2016-10" db="EMBL/GenBank/DDBJ databases">
        <authorList>
            <person name="Varghese N."/>
            <person name="Submissions S."/>
        </authorList>
    </citation>
    <scope>NUCLEOTIDE SEQUENCE [LARGE SCALE GENOMIC DNA]</scope>
    <source>
        <strain evidence="10">CBMB127</strain>
    </source>
</reference>
<dbReference type="STRING" id="492660.SAMN05192566_2156"/>
<evidence type="ECO:0000256" key="3">
    <source>
        <dbReference type="ARBA" id="ARBA00023136"/>
    </source>
</evidence>
<evidence type="ECO:0008006" key="11">
    <source>
        <dbReference type="Google" id="ProtNLM"/>
    </source>
</evidence>
<feature type="region of interest" description="Disordered" evidence="7">
    <location>
        <begin position="1"/>
        <end position="24"/>
    </location>
</feature>
<accession>A0A1G9E478</accession>
<evidence type="ECO:0000256" key="6">
    <source>
        <dbReference type="ARBA" id="ARBA00023288"/>
    </source>
</evidence>
<dbReference type="RefSeq" id="WP_143001369.1">
    <property type="nucleotide sequence ID" value="NZ_FNFX01000004.1"/>
</dbReference>
<evidence type="ECO:0000256" key="7">
    <source>
        <dbReference type="SAM" id="MobiDB-lite"/>
    </source>
</evidence>
<keyword evidence="8" id="KW-1133">Transmembrane helix</keyword>
<keyword evidence="6" id="KW-0449">Lipoprotein</keyword>